<gene>
    <name evidence="2" type="ORF">HUJ06_003997</name>
</gene>
<evidence type="ECO:0000313" key="3">
    <source>
        <dbReference type="Proteomes" id="UP000607653"/>
    </source>
</evidence>
<dbReference type="AlphaFoldDB" id="A0A822ZLI9"/>
<dbReference type="EMBL" id="DUZY01000007">
    <property type="protein sequence ID" value="DAD45767.1"/>
    <property type="molecule type" value="Genomic_DNA"/>
</dbReference>
<dbReference type="Proteomes" id="UP000607653">
    <property type="component" value="Unassembled WGS sequence"/>
</dbReference>
<name>A0A822ZLI9_NELNU</name>
<comment type="caution">
    <text evidence="2">The sequence shown here is derived from an EMBL/GenBank/DDBJ whole genome shotgun (WGS) entry which is preliminary data.</text>
</comment>
<organism evidence="2 3">
    <name type="scientific">Nelumbo nucifera</name>
    <name type="common">Sacred lotus</name>
    <dbReference type="NCBI Taxonomy" id="4432"/>
    <lineage>
        <taxon>Eukaryota</taxon>
        <taxon>Viridiplantae</taxon>
        <taxon>Streptophyta</taxon>
        <taxon>Embryophyta</taxon>
        <taxon>Tracheophyta</taxon>
        <taxon>Spermatophyta</taxon>
        <taxon>Magnoliopsida</taxon>
        <taxon>Proteales</taxon>
        <taxon>Nelumbonaceae</taxon>
        <taxon>Nelumbo</taxon>
    </lineage>
</organism>
<keyword evidence="3" id="KW-1185">Reference proteome</keyword>
<feature type="compositionally biased region" description="Basic and acidic residues" evidence="1">
    <location>
        <begin position="1"/>
        <end position="11"/>
    </location>
</feature>
<proteinExistence type="predicted"/>
<reference evidence="2 3" key="1">
    <citation type="journal article" date="2020" name="Mol. Biol. Evol.">
        <title>Distinct Expression and Methylation Patterns for Genes with Different Fates following a Single Whole-Genome Duplication in Flowering Plants.</title>
        <authorList>
            <person name="Shi T."/>
            <person name="Rahmani R.S."/>
            <person name="Gugger P.F."/>
            <person name="Wang M."/>
            <person name="Li H."/>
            <person name="Zhang Y."/>
            <person name="Li Z."/>
            <person name="Wang Q."/>
            <person name="Van de Peer Y."/>
            <person name="Marchal K."/>
            <person name="Chen J."/>
        </authorList>
    </citation>
    <scope>NUCLEOTIDE SEQUENCE [LARGE SCALE GENOMIC DNA]</scope>
    <source>
        <tissue evidence="2">Leaf</tissue>
    </source>
</reference>
<protein>
    <submittedName>
        <fullName evidence="2">Uncharacterized protein</fullName>
    </submittedName>
</protein>
<feature type="region of interest" description="Disordered" evidence="1">
    <location>
        <begin position="1"/>
        <end position="48"/>
    </location>
</feature>
<feature type="compositionally biased region" description="Polar residues" evidence="1">
    <location>
        <begin position="15"/>
        <end position="43"/>
    </location>
</feature>
<sequence length="212" mass="23360">MANPGKREKFGDGSPLSNPTQKSGSNSTKNVAQDTPGGSNSNNEWEDRNKRFTDARNNSDYRATGPACMCLQKQSSSSNLYKVCIKSEGQCCCSSSRQEVPGKTEEADCELKLIENIDDILGSAELQHLLFQGHENENIARNFLHPEIGSNVANQDDRIKHKLAPHSQVIGIISALNTTHLYLPASTNSDINLKISGYIKKHHHPDLLFTII</sequence>
<evidence type="ECO:0000313" key="2">
    <source>
        <dbReference type="EMBL" id="DAD45767.1"/>
    </source>
</evidence>
<accession>A0A822ZLI9</accession>
<evidence type="ECO:0000256" key="1">
    <source>
        <dbReference type="SAM" id="MobiDB-lite"/>
    </source>
</evidence>